<organism evidence="5">
    <name type="scientific">viral metagenome</name>
    <dbReference type="NCBI Taxonomy" id="1070528"/>
    <lineage>
        <taxon>unclassified sequences</taxon>
        <taxon>metagenomes</taxon>
        <taxon>organismal metagenomes</taxon>
    </lineage>
</organism>
<name>A0A6C0K469_9ZZZZ</name>
<dbReference type="PANTHER" id="PTHR11927:SF9">
    <property type="entry name" value="L-FUCOSYLTRANSFERASE"/>
    <property type="match status" value="1"/>
</dbReference>
<proteinExistence type="predicted"/>
<dbReference type="EMBL" id="MN740798">
    <property type="protein sequence ID" value="QHU12293.1"/>
    <property type="molecule type" value="Genomic_DNA"/>
</dbReference>
<reference evidence="5" key="1">
    <citation type="journal article" date="2020" name="Nature">
        <title>Giant virus diversity and host interactions through global metagenomics.</title>
        <authorList>
            <person name="Schulz F."/>
            <person name="Roux S."/>
            <person name="Paez-Espino D."/>
            <person name="Jungbluth S."/>
            <person name="Walsh D.A."/>
            <person name="Denef V.J."/>
            <person name="McMahon K.D."/>
            <person name="Konstantinidis K.T."/>
            <person name="Eloe-Fadrosh E.A."/>
            <person name="Kyrpides N.C."/>
            <person name="Woyke T."/>
        </authorList>
    </citation>
    <scope>NUCLEOTIDE SEQUENCE</scope>
    <source>
        <strain evidence="5">GVMAG-S-1101171-110</strain>
    </source>
</reference>
<dbReference type="PANTHER" id="PTHR11927">
    <property type="entry name" value="GALACTOSIDE 2-L-FUCOSYLTRANSFERASE"/>
    <property type="match status" value="1"/>
</dbReference>
<dbReference type="GO" id="GO:0008107">
    <property type="term" value="F:galactoside 2-alpha-L-fucosyltransferase activity"/>
    <property type="evidence" value="ECO:0007669"/>
    <property type="project" value="InterPro"/>
</dbReference>
<dbReference type="SUPFAM" id="SSF53756">
    <property type="entry name" value="UDP-Glycosyltransferase/glycogen phosphorylase"/>
    <property type="match status" value="1"/>
</dbReference>
<dbReference type="InterPro" id="IPR029044">
    <property type="entry name" value="Nucleotide-diphossugar_trans"/>
</dbReference>
<evidence type="ECO:0000313" key="5">
    <source>
        <dbReference type="EMBL" id="QHU12293.1"/>
    </source>
</evidence>
<accession>A0A6C0K469</accession>
<feature type="domain" description="Glycosyltransferase 2-like" evidence="3">
    <location>
        <begin position="10"/>
        <end position="102"/>
    </location>
</feature>
<dbReference type="GO" id="GO:0005975">
    <property type="term" value="P:carbohydrate metabolic process"/>
    <property type="evidence" value="ECO:0007669"/>
    <property type="project" value="InterPro"/>
</dbReference>
<dbReference type="Pfam" id="PF00535">
    <property type="entry name" value="Glycos_transf_2"/>
    <property type="match status" value="1"/>
</dbReference>
<keyword evidence="2" id="KW-0808">Transferase</keyword>
<sequence length="2111" mass="244487">MPPKKTICLAMIVKNEGHLIVDTLKHLEKFIKFDYWAINDNGSTDGTQKLIQDYFEEKNIPGILDNTPWKNFGFNRTVAFNAAYNKTDYVFVWDADDEIAGDFKMPDDLTYDSYKFIFGSGENFRYSRCQLFNNRKRWCYKGVLHEYVDCLESAGPTCDVIGNYYFISGRKGDRSKDPEKYIKDALVLRKEVEKPDAEKDPLYNRNVFYCAQSYNACNMKEESIKFYKMVTTLETWPQEKYVSCFEIYEQYEHLKRPEEGLRFLVESYKFDSERIECVYRLVKYYCISGPVEVAYAYYTLINDFYENKYNPNFLGEKLFAKMDEYNFYLPYYMIIVAQRTGHNDTMAKMFEIIVKLGFIASEWFMRNLMFNIQFAIPFLPKTLDFLEALMKYIDMSRSQGVVYEAVQLHVIGRLIDSYKPVLSSRSAITIPPFNEESKPVRVMLTITTCKRFDLFEQTVSSLLNTWTDLSKVEYFFCVDDNSTQRDRTKMKTAFPFFDYYMKRKGEKGHRASMNIIYEKLKEVQPTYWIHMEDDWVFFKKDAYIQKSIDFLEKYESRDIHQILYNRHYGETYDCWDTNGGEPLEKGFLVHLKSDSIPGRNCGYWPHYSFRPSMIRTKTILELGNYDSENTFFERDYADRYFAKGYKSAFFNTICSIHIGKLTSDKTGTNAYTLNQMGQFGANEGSAKAQSTYVLNLLRRTDRKEAVEVAMDAAGVKDGDYEFFEAIDGKELVLTDDIGKLFMGNDFGSRRGVIGCALSHYTLWKQLMADATNEYYTIFEDDITLVDGFKAKWDSAKGAADAGNGKADTDMIFLGYHVREENKSTITAVPENPIEDKIPLKKDVYIGGFYGYIITKKGAKKLLDYISQNGIRHGIDYLIKIIPDFVSYNCQPHIVMSEWVTSCSSHVDTDIQKDYTSFDINSVIKVNEDDWVFYEGVDSGDGDIRGVGRNSVPEIMAEASCSNACIAFNTLGFLKSAVKYPFFPTPYINTPGSGIYVKKEYAQENIHKIAIHISGGLGNRIFQTAALIKFAELTGLKPVFNYRIINIFNNVHSSHKNIFKLFPQIEIDEFDKDSNCQSITYDQLNTFTYKDINKYITNRNKNIVVNGWFQSPEYIPESLNMELGTVPEGTYEKYGVETEDKRLRTWFIHVRLGDYKKADNYNHVNIDSYYTHLVDKIPEGSNILLFSDEPELAQSMLNVPGMKVCEETDEIVSLNLMSQCWGGAIVPNSTFSWWGAFLAHKASTRPDDYKAYYPKYWNSSIPESYNNNCIPSWGVPFENRVNLHVIENCEWDFYEGFDSGGADLFRIDVTSIDSMKMTADATLGCVAFNSLGYLKSAVRFPLIKTPWIYSPAGIYVKRGYKPSIRVKMLCNWCSSEDLCREWLKMSKGSYKWNDIEITWSDDNIDYYVIINKPRAEDIEQNTFKPEKTIIFHMEPWCGDSSQGWGVKTWGEWAKPDPAKFLQVRSHDNFLNTGFWQVSWTYTDFKTKAIEKSAELANVVSSICSSKYFDPGHKKRIDFLKYIESRSSDKNDSVKLHIYNEDNQHGFVSYKGKAQPSVDKEKGLIPYKYYFMCENNAETNFVTEKLWEPILCEALCFYWGCPNVTEHVDPRAYVVLDMNDFEAAYNTMNAAIKMNLWEERLPYIKAAKQRILDEQSFFPLLEQALKPKTVCFIHSCHLAEAGTEKLDLLLESICAIKELESITINNIGLPLDLPKYAYMDLRIKVIEASCDPGLFELPTLKLISEYSKANPNAKVLYVHTKGISYAKEDPRYVNGLDWINYMLHFLCKKSDNCLKLLDTHEVAGCNFSEQPYAHFSGNFWWATSAHLKSLSLESLVNKMSAEWWLLSGSPSKPVKRANLWSSGKNHFTERYPAEEYDFITYVSGGKLGDFIHQLSVINENYLTTGKKGILYIRDLTNSDDTFLSGLEQTYKDTYDLIMAQPYIFKYNIYNGEKCDINLSEWRYNSLLFKANWYEIFKSQYSVEWGTHPWLHVSQLKPEFSEVILFNSTLTRLDDNFDFTELINKYGLDNMKFITQNIDEYTRFNTKTNINMNVYLASSLEDYIAAIKACKLYIGELSAPLTYAYGLHKKHIVLRNNEYNVFIDGLEKIWTAAN</sequence>
<evidence type="ECO:0008006" key="6">
    <source>
        <dbReference type="Google" id="ProtNLM"/>
    </source>
</evidence>
<dbReference type="SUPFAM" id="SSF53448">
    <property type="entry name" value="Nucleotide-diphospho-sugar transferases"/>
    <property type="match status" value="2"/>
</dbReference>
<evidence type="ECO:0000259" key="3">
    <source>
        <dbReference type="Pfam" id="PF00535"/>
    </source>
</evidence>
<protein>
    <recommendedName>
        <fullName evidence="6">Glycosyltransferase 2-like domain-containing protein</fullName>
    </recommendedName>
</protein>
<keyword evidence="1" id="KW-0328">Glycosyltransferase</keyword>
<evidence type="ECO:0000256" key="2">
    <source>
        <dbReference type="ARBA" id="ARBA00022679"/>
    </source>
</evidence>
<dbReference type="Pfam" id="PF01755">
    <property type="entry name" value="Glyco_transf_25"/>
    <property type="match status" value="1"/>
</dbReference>
<feature type="domain" description="Glycosyl transferase family 25" evidence="4">
    <location>
        <begin position="689"/>
        <end position="876"/>
    </location>
</feature>
<evidence type="ECO:0000259" key="4">
    <source>
        <dbReference type="Pfam" id="PF01755"/>
    </source>
</evidence>
<dbReference type="Pfam" id="PF01531">
    <property type="entry name" value="Glyco_transf_11"/>
    <property type="match status" value="1"/>
</dbReference>
<evidence type="ECO:0000256" key="1">
    <source>
        <dbReference type="ARBA" id="ARBA00022676"/>
    </source>
</evidence>
<dbReference type="Gene3D" id="3.40.50.11660">
    <property type="entry name" value="Glycosyl transferase family 10, C-terminal domain"/>
    <property type="match status" value="1"/>
</dbReference>
<dbReference type="InterPro" id="IPR038577">
    <property type="entry name" value="GT10-like_C_sf"/>
</dbReference>
<dbReference type="CDD" id="cd06532">
    <property type="entry name" value="Glyco_transf_25"/>
    <property type="match status" value="1"/>
</dbReference>
<dbReference type="GO" id="GO:0016020">
    <property type="term" value="C:membrane"/>
    <property type="evidence" value="ECO:0007669"/>
    <property type="project" value="InterPro"/>
</dbReference>
<dbReference type="Gene3D" id="3.90.550.10">
    <property type="entry name" value="Spore Coat Polysaccharide Biosynthesis Protein SpsA, Chain A"/>
    <property type="match status" value="2"/>
</dbReference>
<dbReference type="InterPro" id="IPR002516">
    <property type="entry name" value="Glyco_trans_11"/>
</dbReference>
<dbReference type="InterPro" id="IPR001173">
    <property type="entry name" value="Glyco_trans_2-like"/>
</dbReference>
<dbReference type="InterPro" id="IPR002654">
    <property type="entry name" value="Glyco_trans_25"/>
</dbReference>